<accession>A0AAV9Q310</accession>
<reference evidence="2 3" key="1">
    <citation type="submission" date="2023-06" db="EMBL/GenBank/DDBJ databases">
        <title>Black Yeasts Isolated from many extreme environments.</title>
        <authorList>
            <person name="Coleine C."/>
            <person name="Stajich J.E."/>
            <person name="Selbmann L."/>
        </authorList>
    </citation>
    <scope>NUCLEOTIDE SEQUENCE [LARGE SCALE GENOMIC DNA]</scope>
    <source>
        <strain evidence="2 3">CCFEE 5887</strain>
    </source>
</reference>
<comment type="caution">
    <text evidence="2">The sequence shown here is derived from an EMBL/GenBank/DDBJ whole genome shotgun (WGS) entry which is preliminary data.</text>
</comment>
<organism evidence="2 3">
    <name type="scientific">Vermiconidia calcicola</name>
    <dbReference type="NCBI Taxonomy" id="1690605"/>
    <lineage>
        <taxon>Eukaryota</taxon>
        <taxon>Fungi</taxon>
        <taxon>Dikarya</taxon>
        <taxon>Ascomycota</taxon>
        <taxon>Pezizomycotina</taxon>
        <taxon>Dothideomycetes</taxon>
        <taxon>Dothideomycetidae</taxon>
        <taxon>Mycosphaerellales</taxon>
        <taxon>Extremaceae</taxon>
        <taxon>Vermiconidia</taxon>
    </lineage>
</organism>
<dbReference type="EMBL" id="JAXLQG010000012">
    <property type="protein sequence ID" value="KAK5533816.1"/>
    <property type="molecule type" value="Genomic_DNA"/>
</dbReference>
<feature type="compositionally biased region" description="Low complexity" evidence="1">
    <location>
        <begin position="86"/>
        <end position="97"/>
    </location>
</feature>
<keyword evidence="3" id="KW-1185">Reference proteome</keyword>
<evidence type="ECO:0000313" key="2">
    <source>
        <dbReference type="EMBL" id="KAK5533816.1"/>
    </source>
</evidence>
<dbReference type="Proteomes" id="UP001345827">
    <property type="component" value="Unassembled WGS sequence"/>
</dbReference>
<gene>
    <name evidence="2" type="ORF">LTR25_006796</name>
</gene>
<feature type="region of interest" description="Disordered" evidence="1">
    <location>
        <begin position="81"/>
        <end position="105"/>
    </location>
</feature>
<protein>
    <submittedName>
        <fullName evidence="2">Uncharacterized protein</fullName>
    </submittedName>
</protein>
<proteinExistence type="predicted"/>
<sequence length="228" mass="24534">MRIVTATAIPMPAFAPVGRPLDDVEADPELSPDWVAVLVGVVWVREGLLSEVVATAVVVDVELVADEVGLCVETTAPSPFRTIPRSSEQQEGSLSQQKLPSSHSTARDICAITPREHGTGRNDVLAILHTESIRVTKVCCLAADARARTLRVVLENLPCPAIAVDLPRELIVLGQDGLEGGPEEKRVYPQGKHLFAAGFEEVGLSRCWSETERLRFGSEVVSSALHAT</sequence>
<dbReference type="AlphaFoldDB" id="A0AAV9Q310"/>
<name>A0AAV9Q310_9PEZI</name>
<evidence type="ECO:0000313" key="3">
    <source>
        <dbReference type="Proteomes" id="UP001345827"/>
    </source>
</evidence>
<evidence type="ECO:0000256" key="1">
    <source>
        <dbReference type="SAM" id="MobiDB-lite"/>
    </source>
</evidence>